<dbReference type="Proteomes" id="UP000663889">
    <property type="component" value="Unassembled WGS sequence"/>
</dbReference>
<dbReference type="EMBL" id="CAJNOO010000045">
    <property type="protein sequence ID" value="CAF0766738.1"/>
    <property type="molecule type" value="Genomic_DNA"/>
</dbReference>
<organism evidence="3 5">
    <name type="scientific">Rotaria sordida</name>
    <dbReference type="NCBI Taxonomy" id="392033"/>
    <lineage>
        <taxon>Eukaryota</taxon>
        <taxon>Metazoa</taxon>
        <taxon>Spiralia</taxon>
        <taxon>Gnathifera</taxon>
        <taxon>Rotifera</taxon>
        <taxon>Eurotatoria</taxon>
        <taxon>Bdelloidea</taxon>
        <taxon>Philodinida</taxon>
        <taxon>Philodinidae</taxon>
        <taxon>Rotaria</taxon>
    </lineage>
</organism>
<dbReference type="Proteomes" id="UP000663882">
    <property type="component" value="Unassembled WGS sequence"/>
</dbReference>
<dbReference type="PANTHER" id="PTHR15600">
    <property type="entry name" value="SACSIN"/>
    <property type="match status" value="1"/>
</dbReference>
<evidence type="ECO:0000313" key="3">
    <source>
        <dbReference type="EMBL" id="CAF0766738.1"/>
    </source>
</evidence>
<dbReference type="EMBL" id="CAJNOU010000114">
    <property type="protein sequence ID" value="CAF0871131.1"/>
    <property type="molecule type" value="Genomic_DNA"/>
</dbReference>
<dbReference type="AlphaFoldDB" id="A0A813QEW3"/>
<evidence type="ECO:0000313" key="5">
    <source>
        <dbReference type="Proteomes" id="UP000663882"/>
    </source>
</evidence>
<evidence type="ECO:0000259" key="2">
    <source>
        <dbReference type="Pfam" id="PF25794"/>
    </source>
</evidence>
<dbReference type="GO" id="GO:0030544">
    <property type="term" value="F:Hsp70 protein binding"/>
    <property type="evidence" value="ECO:0007669"/>
    <property type="project" value="TreeGrafter"/>
</dbReference>
<protein>
    <recommendedName>
        <fullName evidence="2">Sacsin/Nov domain-containing protein</fullName>
    </recommendedName>
</protein>
<name>A0A813QEW3_9BILA</name>
<dbReference type="Pfam" id="PF25794">
    <property type="entry name" value="SACS"/>
    <property type="match status" value="1"/>
</dbReference>
<dbReference type="InterPro" id="IPR058210">
    <property type="entry name" value="SACS/Nov_dom"/>
</dbReference>
<feature type="region of interest" description="Disordered" evidence="1">
    <location>
        <begin position="710"/>
        <end position="735"/>
    </location>
</feature>
<reference evidence="3" key="1">
    <citation type="submission" date="2021-02" db="EMBL/GenBank/DDBJ databases">
        <authorList>
            <person name="Nowell W R."/>
        </authorList>
    </citation>
    <scope>NUCLEOTIDE SEQUENCE</scope>
</reference>
<sequence>MRKFRKIFHPKTTISTTNKNENVHTPNSPETTLNNRTFTKQSSPSINNHLYTDLPDLLIITDCESPVTSTNPTQSNSISSGDDSLPSVQYAKMRIISSPVFQLRDIISALLTSIPPSCDLISTFITYGQSLGASTIHGYLVDRCYDTQTLINDDFSSYQGVALCITYDALLSEQQWEDVFGIHESTSIISKTASSFFHLTDFLCILSGSRVVYYDPNERMTNDERAYVSIFDLENDDIEIFQDQFSPLDYFLLKSKTFYNGTLIRLPLRKTSTTQITTHILTLDDIKQQILRYFHLNESFIELLLMQTNINLIEFDYTKDFQIFTKFLSIDKHSLTTIHDAQSTTQLIHMTLSKQTDDINTSNVTRWLLSIYNDYNENDKHEIQLKLLLPLMPLSSSSETYMSSNISRNYQSIQITSSRILYYCIIPSLNSLCQDNLCIQLRQIKFPQAYALFLKNLSRLINPTTTLNLSIDLIWQLMPDIDEYQRLLNENQNYSLQEQYLKIIYNLIPDIWSEIGKQELFYSVTDGWGYVAIEDMIINNVKAGPIQDVLTFVFSEANAPIVILPPHVINGLCKYSNKHYLQVMTPFHASELLAKNSSIFSHLTYEQKLSLLTYIILNDPDPGLVLELPLLPLANNQFITFQGKQASTIYIVDHNLDFLKLFQEKNYDKFLNANIDKKLFDILSSEIFQVCVEFFQFHMYRSNYYSRYGSTTQPTDNSRRSISASPSPYDRGNNE</sequence>
<dbReference type="InterPro" id="IPR052972">
    <property type="entry name" value="Sacsin_chaperone_reg"/>
</dbReference>
<dbReference type="OrthoDB" id="1262810at2759"/>
<evidence type="ECO:0000313" key="4">
    <source>
        <dbReference type="EMBL" id="CAF0871131.1"/>
    </source>
</evidence>
<feature type="compositionally biased region" description="Polar residues" evidence="1">
    <location>
        <begin position="710"/>
        <end position="726"/>
    </location>
</feature>
<evidence type="ECO:0000256" key="1">
    <source>
        <dbReference type="SAM" id="MobiDB-lite"/>
    </source>
</evidence>
<feature type="domain" description="Sacsin/Nov" evidence="2">
    <location>
        <begin position="133"/>
        <end position="319"/>
    </location>
</feature>
<accession>A0A813QEW3</accession>
<dbReference type="PANTHER" id="PTHR15600:SF42">
    <property type="entry name" value="SACSIN"/>
    <property type="match status" value="1"/>
</dbReference>
<gene>
    <name evidence="3" type="ORF">RFH988_LOCUS2138</name>
    <name evidence="4" type="ORF">SEV965_LOCUS4123</name>
</gene>
<comment type="caution">
    <text evidence="3">The sequence shown here is derived from an EMBL/GenBank/DDBJ whole genome shotgun (WGS) entry which is preliminary data.</text>
</comment>
<proteinExistence type="predicted"/>